<evidence type="ECO:0000313" key="2">
    <source>
        <dbReference type="EMBL" id="NYF79617.1"/>
    </source>
</evidence>
<protein>
    <submittedName>
        <fullName evidence="2">Spore coat protein SA</fullName>
    </submittedName>
</protein>
<dbReference type="RefSeq" id="WP_179490400.1">
    <property type="nucleotide sequence ID" value="NZ_JACCCW010000002.1"/>
</dbReference>
<dbReference type="CDD" id="cd03801">
    <property type="entry name" value="GT4_PimA-like"/>
    <property type="match status" value="1"/>
</dbReference>
<keyword evidence="2" id="KW-0946">Virion</keyword>
<sequence length="374" mass="41950">MSTVAYHLLTEAEAFSEFHGGAISRWAANVLRTTTAVVVCPSADSTWKFSPEAIFILPSLTRYSRFRRYISRLPWALHRALLERIFDPLLKRLQPGDVIWIHNRPDFAIALTPHIHRAGGRVILHMHNAHLIDWPYTLMRQVHVDRLIFVSEFLLKQARHKFPSLGACSVLYNGADETIFYPASDPEKRPSIPIVLFAGRLVKDKGVHILVDAMKILAQQGVRLQLRIVGSSNFGNSRETDYITQLKANAPATITFLPYRSGVALGDLFREVDMFCSPSIWDEPFGLVNVEAFASGLPVISTRGGGALEIFANGGGILVERGSVEQLAVALRQLAEDTELRSLFGKQGYATFHKHFTWPVVRSQVQEIYQSFSI</sequence>
<dbReference type="GO" id="GO:0016757">
    <property type="term" value="F:glycosyltransferase activity"/>
    <property type="evidence" value="ECO:0007669"/>
    <property type="project" value="InterPro"/>
</dbReference>
<dbReference type="EMBL" id="JACCCW010000002">
    <property type="protein sequence ID" value="NYF79617.1"/>
    <property type="molecule type" value="Genomic_DNA"/>
</dbReference>
<dbReference type="SUPFAM" id="SSF53756">
    <property type="entry name" value="UDP-Glycosyltransferase/glycogen phosphorylase"/>
    <property type="match status" value="1"/>
</dbReference>
<dbReference type="InterPro" id="IPR001296">
    <property type="entry name" value="Glyco_trans_1"/>
</dbReference>
<feature type="domain" description="Glycosyl transferase family 1" evidence="1">
    <location>
        <begin position="192"/>
        <end position="349"/>
    </location>
</feature>
<organism evidence="2 3">
    <name type="scientific">Granulicella arctica</name>
    <dbReference type="NCBI Taxonomy" id="940613"/>
    <lineage>
        <taxon>Bacteria</taxon>
        <taxon>Pseudomonadati</taxon>
        <taxon>Acidobacteriota</taxon>
        <taxon>Terriglobia</taxon>
        <taxon>Terriglobales</taxon>
        <taxon>Acidobacteriaceae</taxon>
        <taxon>Granulicella</taxon>
    </lineage>
</organism>
<dbReference type="Gene3D" id="3.40.50.2000">
    <property type="entry name" value="Glycogen Phosphorylase B"/>
    <property type="match status" value="2"/>
</dbReference>
<name>A0A7Y9TKX3_9BACT</name>
<dbReference type="Proteomes" id="UP000589520">
    <property type="component" value="Unassembled WGS sequence"/>
</dbReference>
<evidence type="ECO:0000313" key="3">
    <source>
        <dbReference type="Proteomes" id="UP000589520"/>
    </source>
</evidence>
<comment type="caution">
    <text evidence="2">The sequence shown here is derived from an EMBL/GenBank/DDBJ whole genome shotgun (WGS) entry which is preliminary data.</text>
</comment>
<keyword evidence="2" id="KW-0167">Capsid protein</keyword>
<dbReference type="Pfam" id="PF00534">
    <property type="entry name" value="Glycos_transf_1"/>
    <property type="match status" value="1"/>
</dbReference>
<dbReference type="InterPro" id="IPR050194">
    <property type="entry name" value="Glycosyltransferase_grp1"/>
</dbReference>
<accession>A0A7Y9TKX3</accession>
<keyword evidence="3" id="KW-1185">Reference proteome</keyword>
<reference evidence="2 3" key="1">
    <citation type="submission" date="2020-07" db="EMBL/GenBank/DDBJ databases">
        <title>Genomic Encyclopedia of Type Strains, Phase IV (KMG-V): Genome sequencing to study the core and pangenomes of soil and plant-associated prokaryotes.</title>
        <authorList>
            <person name="Whitman W."/>
        </authorList>
    </citation>
    <scope>NUCLEOTIDE SEQUENCE [LARGE SCALE GENOMIC DNA]</scope>
    <source>
        <strain evidence="2 3">X4EP2</strain>
    </source>
</reference>
<dbReference type="PANTHER" id="PTHR45947">
    <property type="entry name" value="SULFOQUINOVOSYL TRANSFERASE SQD2"/>
    <property type="match status" value="1"/>
</dbReference>
<proteinExistence type="predicted"/>
<evidence type="ECO:0000259" key="1">
    <source>
        <dbReference type="Pfam" id="PF00534"/>
    </source>
</evidence>
<gene>
    <name evidence="2" type="ORF">HDF17_001937</name>
</gene>
<dbReference type="PANTHER" id="PTHR45947:SF3">
    <property type="entry name" value="SULFOQUINOVOSYL TRANSFERASE SQD2"/>
    <property type="match status" value="1"/>
</dbReference>
<dbReference type="AlphaFoldDB" id="A0A7Y9TKX3"/>